<dbReference type="PROSITE" id="PS51372">
    <property type="entry name" value="PRD_2"/>
    <property type="match status" value="2"/>
</dbReference>
<evidence type="ECO:0000256" key="2">
    <source>
        <dbReference type="ARBA" id="ARBA00023015"/>
    </source>
</evidence>
<dbReference type="InterPro" id="IPR007737">
    <property type="entry name" value="Mga_HTH"/>
</dbReference>
<dbReference type="Gene3D" id="3.40.930.10">
    <property type="entry name" value="Mannitol-specific EII, Chain A"/>
    <property type="match status" value="1"/>
</dbReference>
<keyword evidence="3" id="KW-0010">Activator</keyword>
<evidence type="ECO:0000259" key="6">
    <source>
        <dbReference type="PROSITE" id="PS51372"/>
    </source>
</evidence>
<feature type="domain" description="PRD" evidence="6">
    <location>
        <begin position="184"/>
        <end position="287"/>
    </location>
</feature>
<dbReference type="Pfam" id="PF08279">
    <property type="entry name" value="HTH_11"/>
    <property type="match status" value="1"/>
</dbReference>
<dbReference type="PROSITE" id="PS51094">
    <property type="entry name" value="PTS_EIIA_TYPE_2"/>
    <property type="match status" value="1"/>
</dbReference>
<keyword evidence="2" id="KW-0805">Transcription regulation</keyword>
<dbReference type="InterPro" id="IPR036634">
    <property type="entry name" value="PRD_sf"/>
</dbReference>
<reference evidence="7 8" key="1">
    <citation type="submission" date="2019-03" db="EMBL/GenBank/DDBJ databases">
        <title>Genomic Encyclopedia of Type Strains, Phase IV (KMG-IV): sequencing the most valuable type-strain genomes for metagenomic binning, comparative biology and taxonomic classification.</title>
        <authorList>
            <person name="Goeker M."/>
        </authorList>
    </citation>
    <scope>NUCLEOTIDE SEQUENCE [LARGE SCALE GENOMIC DNA]</scope>
    <source>
        <strain evidence="7 8">DSM 28697</strain>
    </source>
</reference>
<dbReference type="InterPro" id="IPR050661">
    <property type="entry name" value="BglG_antiterminators"/>
</dbReference>
<dbReference type="InterPro" id="IPR036388">
    <property type="entry name" value="WH-like_DNA-bd_sf"/>
</dbReference>
<dbReference type="GO" id="GO:0006355">
    <property type="term" value="P:regulation of DNA-templated transcription"/>
    <property type="evidence" value="ECO:0007669"/>
    <property type="project" value="InterPro"/>
</dbReference>
<dbReference type="PANTHER" id="PTHR30185">
    <property type="entry name" value="CRYPTIC BETA-GLUCOSIDE BGL OPERON ANTITERMINATOR"/>
    <property type="match status" value="1"/>
</dbReference>
<protein>
    <submittedName>
        <fullName evidence="7">Transcriptional antiterminator</fullName>
    </submittedName>
</protein>
<evidence type="ECO:0000313" key="7">
    <source>
        <dbReference type="EMBL" id="TDQ41210.1"/>
    </source>
</evidence>
<feature type="domain" description="PTS EIIA type-2" evidence="5">
    <location>
        <begin position="468"/>
        <end position="620"/>
    </location>
</feature>
<proteinExistence type="predicted"/>
<evidence type="ECO:0000256" key="4">
    <source>
        <dbReference type="ARBA" id="ARBA00023163"/>
    </source>
</evidence>
<dbReference type="InterPro" id="IPR013196">
    <property type="entry name" value="HTH_11"/>
</dbReference>
<dbReference type="Gene3D" id="1.10.10.10">
    <property type="entry name" value="Winged helix-like DNA-binding domain superfamily/Winged helix DNA-binding domain"/>
    <property type="match status" value="2"/>
</dbReference>
<feature type="domain" description="PRD" evidence="6">
    <location>
        <begin position="291"/>
        <end position="398"/>
    </location>
</feature>
<sequence>MVGLHNKRNQLIDFLLNQHQGYVSATVLAEMLNVTDRTIRNYIKDINESSSDIVILSSPQGYAILKEESQLDQRRDLTKKEPEEAILEFEMIQYLMNADQYITYDKIAERFYYSPQTIRSRIQKLTMNIQELGIECSIDAKVFKGIRLIGTEMQKRILLENAFASIYVKKEDFKDVVIQRFTSWLDADVIESVFKFTDEINIHYQLNMEFSIYKKLISQLIIIIHQINSGQLVDRQDEELEKLTGFKEFEVADAFRSHLQPYANVTDDEAVFLVNYLMSLQLDLEGTEITNRNPQIVDKIEAILRRVEETYNVPTHSEKRFRTNILNHIYRVIYPVSHNLLIYNPFVKETKAEYFFSFSIASNIAMQIEKEFDLEIHDTEIAYLAYHIQVIIESKDKKKIKTILLYSRGYERTKLLASKITTYFDELDICEIEKWSTTYEFDSSYLYIGINQEELTPPDIVHFIRIHNSFQSGDIKKIRFFLEAQNSIIEQAAIQWINENSPEDAIRHLLSINQREHLYEPIMKRENMSHTSIGNLVAIPHPYFETKEYKESVIFGVNKRAIQWGDELVQLIIIYIPSSDIERNEYVFTEFFQKTKSTESVRALVQATNEKEFVDVWNQI</sequence>
<comment type="caution">
    <text evidence="7">The sequence shown here is derived from an EMBL/GenBank/DDBJ whole genome shotgun (WGS) entry which is preliminary data.</text>
</comment>
<accession>A0A4R6U442</accession>
<dbReference type="SUPFAM" id="SSF63520">
    <property type="entry name" value="PTS-regulatory domain, PRD"/>
    <property type="match status" value="2"/>
</dbReference>
<dbReference type="Pfam" id="PF00874">
    <property type="entry name" value="PRD"/>
    <property type="match status" value="1"/>
</dbReference>
<dbReference type="SUPFAM" id="SSF55804">
    <property type="entry name" value="Phoshotransferase/anion transport protein"/>
    <property type="match status" value="1"/>
</dbReference>
<dbReference type="AlphaFoldDB" id="A0A4R6U442"/>
<evidence type="ECO:0000259" key="5">
    <source>
        <dbReference type="PROSITE" id="PS51094"/>
    </source>
</evidence>
<keyword evidence="1" id="KW-0677">Repeat</keyword>
<dbReference type="InterPro" id="IPR016152">
    <property type="entry name" value="PTrfase/Anion_transptr"/>
</dbReference>
<gene>
    <name evidence="7" type="ORF">EV213_104208</name>
</gene>
<name>A0A4R6U442_9BACI</name>
<dbReference type="SUPFAM" id="SSF46785">
    <property type="entry name" value="Winged helix' DNA-binding domain"/>
    <property type="match status" value="1"/>
</dbReference>
<evidence type="ECO:0000256" key="1">
    <source>
        <dbReference type="ARBA" id="ARBA00022737"/>
    </source>
</evidence>
<keyword evidence="8" id="KW-1185">Reference proteome</keyword>
<keyword evidence="4" id="KW-0804">Transcription</keyword>
<dbReference type="Gene3D" id="1.10.1790.10">
    <property type="entry name" value="PRD domain"/>
    <property type="match status" value="1"/>
</dbReference>
<evidence type="ECO:0000256" key="3">
    <source>
        <dbReference type="ARBA" id="ARBA00023159"/>
    </source>
</evidence>
<dbReference type="PANTHER" id="PTHR30185:SF18">
    <property type="entry name" value="TRANSCRIPTIONAL REGULATOR MTLR"/>
    <property type="match status" value="1"/>
</dbReference>
<dbReference type="InterPro" id="IPR011608">
    <property type="entry name" value="PRD"/>
</dbReference>
<dbReference type="Proteomes" id="UP000295632">
    <property type="component" value="Unassembled WGS sequence"/>
</dbReference>
<dbReference type="InterPro" id="IPR002178">
    <property type="entry name" value="PTS_EIIA_type-2_dom"/>
</dbReference>
<dbReference type="EMBL" id="SNYJ01000004">
    <property type="protein sequence ID" value="TDQ41210.1"/>
    <property type="molecule type" value="Genomic_DNA"/>
</dbReference>
<dbReference type="Pfam" id="PF05043">
    <property type="entry name" value="Mga"/>
    <property type="match status" value="1"/>
</dbReference>
<dbReference type="Pfam" id="PF00359">
    <property type="entry name" value="PTS_EIIA_2"/>
    <property type="match status" value="1"/>
</dbReference>
<evidence type="ECO:0000313" key="8">
    <source>
        <dbReference type="Proteomes" id="UP000295632"/>
    </source>
</evidence>
<dbReference type="InterPro" id="IPR036390">
    <property type="entry name" value="WH_DNA-bd_sf"/>
</dbReference>
<organism evidence="7 8">
    <name type="scientific">Aureibacillus halotolerans</name>
    <dbReference type="NCBI Taxonomy" id="1508390"/>
    <lineage>
        <taxon>Bacteria</taxon>
        <taxon>Bacillati</taxon>
        <taxon>Bacillota</taxon>
        <taxon>Bacilli</taxon>
        <taxon>Bacillales</taxon>
        <taxon>Bacillaceae</taxon>
        <taxon>Aureibacillus</taxon>
    </lineage>
</organism>